<dbReference type="Gene3D" id="3.40.1350.10">
    <property type="match status" value="1"/>
</dbReference>
<dbReference type="InterPro" id="IPR002793">
    <property type="entry name" value="Endonuclease_NucS"/>
</dbReference>
<dbReference type="Pfam" id="PF01939">
    <property type="entry name" value="NucS_C"/>
    <property type="match status" value="1"/>
</dbReference>
<dbReference type="GO" id="GO:0003677">
    <property type="term" value="F:DNA binding"/>
    <property type="evidence" value="ECO:0007669"/>
    <property type="project" value="UniProtKB-KW"/>
</dbReference>
<proteinExistence type="predicted"/>
<sequence length="528" mass="58344">MSGAGVSRPHEDAIRDALALRLDLVEKGLRCLATEYRIQSGVGAGGRIDILARDSTGCYVIIELKRTDSAARTALHELHKYVELFRRERGLGDADLRVVVVAVEWHELHLAFSQAAREWDADLRGYRLVLEGDGVTPVAVEQIKPLSETTVRSLTPVQLLVQSRTGDLDAVWRWMVENLRVFGAHSFVGFDVAHPVYDNGIYLVLGRMNSVLTGRTNRVVGGGGIFDGEFPYDEAVVGASDAPPGYEIEYEALVRLCSSPVPFVLESGHPHALSQLVSDPDWSVGAPRRAGVYEDELLFPKEDLVLESTAGGLSDVKFTGVACADHAARWTRCLERIDFALSANPTWAPIVAAWCQELADRSPRTNLIARVYNPCDFPATVAFGWPGRINDFMPMLRCVAAAPGQPRRSLYGGLMAYDRGMDPPSAFELSFGTVEKWVIARNAGLAWQLDEHFLRLLGLRYAVFEVIGRETSRRFLDMDDGALVRRQSAAVNGRPGSGTFGEWLDRHQRTLSLLATRIRYDLGIPEPD</sequence>
<evidence type="ECO:0000313" key="4">
    <source>
        <dbReference type="Proteomes" id="UP000198802"/>
    </source>
</evidence>
<keyword evidence="1" id="KW-0238">DNA-binding</keyword>
<evidence type="ECO:0000259" key="2">
    <source>
        <dbReference type="Pfam" id="PF01939"/>
    </source>
</evidence>
<dbReference type="AlphaFoldDB" id="A0A0S4QMN6"/>
<dbReference type="RefSeq" id="WP_091276335.1">
    <property type="nucleotide sequence ID" value="NZ_FAOZ01000007.1"/>
</dbReference>
<gene>
    <name evidence="3" type="ORF">Ga0074812_107190</name>
</gene>
<name>A0A0S4QMN6_9ACTN</name>
<reference evidence="4" key="1">
    <citation type="submission" date="2015-11" db="EMBL/GenBank/DDBJ databases">
        <authorList>
            <person name="Varghese N."/>
        </authorList>
    </citation>
    <scope>NUCLEOTIDE SEQUENCE [LARGE SCALE GENOMIC DNA]</scope>
    <source>
        <strain evidence="4">DSM 45899</strain>
    </source>
</reference>
<accession>A0A0S4QMN6</accession>
<dbReference type="InterPro" id="IPR048301">
    <property type="entry name" value="NucS_C"/>
</dbReference>
<organism evidence="3 4">
    <name type="scientific">Parafrankia irregularis</name>
    <dbReference type="NCBI Taxonomy" id="795642"/>
    <lineage>
        <taxon>Bacteria</taxon>
        <taxon>Bacillati</taxon>
        <taxon>Actinomycetota</taxon>
        <taxon>Actinomycetes</taxon>
        <taxon>Frankiales</taxon>
        <taxon>Frankiaceae</taxon>
        <taxon>Parafrankia</taxon>
    </lineage>
</organism>
<dbReference type="GO" id="GO:0004519">
    <property type="term" value="F:endonuclease activity"/>
    <property type="evidence" value="ECO:0007669"/>
    <property type="project" value="InterPro"/>
</dbReference>
<protein>
    <recommendedName>
        <fullName evidence="2">Endonuclease NucS C-terminal domain-containing protein</fullName>
    </recommendedName>
</protein>
<dbReference type="PANTHER" id="PTHR38814">
    <property type="entry name" value="ENDONUCLEASE NUCS"/>
    <property type="match status" value="1"/>
</dbReference>
<dbReference type="Proteomes" id="UP000198802">
    <property type="component" value="Unassembled WGS sequence"/>
</dbReference>
<evidence type="ECO:0000313" key="3">
    <source>
        <dbReference type="EMBL" id="CUU56306.1"/>
    </source>
</evidence>
<keyword evidence="4" id="KW-1185">Reference proteome</keyword>
<dbReference type="EMBL" id="FAOZ01000007">
    <property type="protein sequence ID" value="CUU56306.1"/>
    <property type="molecule type" value="Genomic_DNA"/>
</dbReference>
<evidence type="ECO:0000256" key="1">
    <source>
        <dbReference type="ARBA" id="ARBA00023125"/>
    </source>
</evidence>
<dbReference type="PANTHER" id="PTHR38814:SF1">
    <property type="entry name" value="ENDONUCLEASE NUCS"/>
    <property type="match status" value="1"/>
</dbReference>
<feature type="domain" description="Endonuclease NucS C-terminal" evidence="2">
    <location>
        <begin position="10"/>
        <end position="102"/>
    </location>
</feature>
<dbReference type="InterPro" id="IPR011856">
    <property type="entry name" value="tRNA_endonuc-like_dom_sf"/>
</dbReference>